<sequence length="480" mass="49087">MPSIDARLSSSSALDTSSLAHRPDRKSADAIYLQAAASGSTLPVNDLTRVNSTPLSADGLDALSLQSPGLNTPGDEDPASILTIAPPKPSPADTLYPSPSGGFVPSPEEGQDWRLKPPPPGRSALSSSTSPSPAGTRGAAAAATSSSTSTSHSSSQETDASLPSTDRPGSTSASTSTSAPAPAPAPARPPSLPISQETASRIAGASSSNPMSRRNSSNSNAVSSPQLRPQSTSSTPKDRHSVTSLSSSSAVATGSAAAAAANPHPTSTGATAATSSGSGSLKRKSTSNASLASPSQDSAKDRQRMSSRLSRQVTTLDRGVDADIYPAEADKPSGSAVHASAASLAPVIIRDFAFSVDDPRYLGEPLSEPAEESHYGDEDSSAYHDAEGEAGSEFYVDDDVDDEQEFGGDEGDAANIAEGVYRVLYEFEPVSEHELAVQPDEVVHVVGSIEGGWAIAIKDGHDDVKGLVPATYLEWVSPLP</sequence>
<feature type="region of interest" description="Disordered" evidence="3">
    <location>
        <begin position="363"/>
        <end position="391"/>
    </location>
</feature>
<feature type="region of interest" description="Disordered" evidence="3">
    <location>
        <begin position="1"/>
        <end position="26"/>
    </location>
</feature>
<evidence type="ECO:0000259" key="4">
    <source>
        <dbReference type="PROSITE" id="PS50002"/>
    </source>
</evidence>
<evidence type="ECO:0000313" key="6">
    <source>
        <dbReference type="Proteomes" id="UP000246740"/>
    </source>
</evidence>
<dbReference type="AlphaFoldDB" id="A0A317XK47"/>
<accession>A0A317XK47</accession>
<dbReference type="OrthoDB" id="5340910at2759"/>
<proteinExistence type="predicted"/>
<keyword evidence="1 2" id="KW-0728">SH3 domain</keyword>
<feature type="domain" description="SH3" evidence="4">
    <location>
        <begin position="416"/>
        <end position="478"/>
    </location>
</feature>
<dbReference type="SMART" id="SM00326">
    <property type="entry name" value="SH3"/>
    <property type="match status" value="1"/>
</dbReference>
<evidence type="ECO:0000256" key="2">
    <source>
        <dbReference type="PROSITE-ProRule" id="PRU00192"/>
    </source>
</evidence>
<reference evidence="5 6" key="1">
    <citation type="journal article" date="2018" name="Mol. Biol. Evol.">
        <title>Broad Genomic Sampling Reveals a Smut Pathogenic Ancestry of the Fungal Clade Ustilaginomycotina.</title>
        <authorList>
            <person name="Kijpornyongpan T."/>
            <person name="Mondo S.J."/>
            <person name="Barry K."/>
            <person name="Sandor L."/>
            <person name="Lee J."/>
            <person name="Lipzen A."/>
            <person name="Pangilinan J."/>
            <person name="LaButti K."/>
            <person name="Hainaut M."/>
            <person name="Henrissat B."/>
            <person name="Grigoriev I.V."/>
            <person name="Spatafora J.W."/>
            <person name="Aime M.C."/>
        </authorList>
    </citation>
    <scope>NUCLEOTIDE SEQUENCE [LARGE SCALE GENOMIC DNA]</scope>
    <source>
        <strain evidence="5 6">MCA 3645</strain>
    </source>
</reference>
<feature type="compositionally biased region" description="Pro residues" evidence="3">
    <location>
        <begin position="181"/>
        <end position="192"/>
    </location>
</feature>
<feature type="compositionally biased region" description="Polar residues" evidence="3">
    <location>
        <begin position="306"/>
        <end position="315"/>
    </location>
</feature>
<organism evidence="5 6">
    <name type="scientific">Testicularia cyperi</name>
    <dbReference type="NCBI Taxonomy" id="1882483"/>
    <lineage>
        <taxon>Eukaryota</taxon>
        <taxon>Fungi</taxon>
        <taxon>Dikarya</taxon>
        <taxon>Basidiomycota</taxon>
        <taxon>Ustilaginomycotina</taxon>
        <taxon>Ustilaginomycetes</taxon>
        <taxon>Ustilaginales</taxon>
        <taxon>Anthracoideaceae</taxon>
        <taxon>Testicularia</taxon>
    </lineage>
</organism>
<dbReference type="InParanoid" id="A0A317XK47"/>
<evidence type="ECO:0000256" key="1">
    <source>
        <dbReference type="ARBA" id="ARBA00022443"/>
    </source>
</evidence>
<dbReference type="Proteomes" id="UP000246740">
    <property type="component" value="Unassembled WGS sequence"/>
</dbReference>
<feature type="compositionally biased region" description="Low complexity" evidence="3">
    <location>
        <begin position="205"/>
        <end position="225"/>
    </location>
</feature>
<feature type="compositionally biased region" description="Polar residues" evidence="3">
    <location>
        <begin position="226"/>
        <end position="235"/>
    </location>
</feature>
<feature type="compositionally biased region" description="Low complexity" evidence="3">
    <location>
        <begin position="170"/>
        <end position="180"/>
    </location>
</feature>
<dbReference type="STRING" id="1882483.A0A317XK47"/>
<feature type="region of interest" description="Disordered" evidence="3">
    <location>
        <begin position="59"/>
        <end position="340"/>
    </location>
</feature>
<feature type="compositionally biased region" description="Low complexity" evidence="3">
    <location>
        <begin position="242"/>
        <end position="280"/>
    </location>
</feature>
<dbReference type="Pfam" id="PF14604">
    <property type="entry name" value="SH3_9"/>
    <property type="match status" value="1"/>
</dbReference>
<name>A0A317XK47_9BASI</name>
<gene>
    <name evidence="5" type="ORF">BCV70DRAFT_25749</name>
</gene>
<evidence type="ECO:0000256" key="3">
    <source>
        <dbReference type="SAM" id="MobiDB-lite"/>
    </source>
</evidence>
<dbReference type="EMBL" id="KZ819197">
    <property type="protein sequence ID" value="PWY98665.1"/>
    <property type="molecule type" value="Genomic_DNA"/>
</dbReference>
<evidence type="ECO:0000313" key="5">
    <source>
        <dbReference type="EMBL" id="PWY98665.1"/>
    </source>
</evidence>
<feature type="compositionally biased region" description="Low complexity" evidence="3">
    <location>
        <begin position="1"/>
        <end position="20"/>
    </location>
</feature>
<dbReference type="SUPFAM" id="SSF50044">
    <property type="entry name" value="SH3-domain"/>
    <property type="match status" value="1"/>
</dbReference>
<dbReference type="InterPro" id="IPR036028">
    <property type="entry name" value="SH3-like_dom_sf"/>
</dbReference>
<feature type="compositionally biased region" description="Basic and acidic residues" evidence="3">
    <location>
        <begin position="371"/>
        <end position="387"/>
    </location>
</feature>
<feature type="compositionally biased region" description="Polar residues" evidence="3">
    <location>
        <begin position="286"/>
        <end position="297"/>
    </location>
</feature>
<dbReference type="PROSITE" id="PS50002">
    <property type="entry name" value="SH3"/>
    <property type="match status" value="1"/>
</dbReference>
<protein>
    <recommendedName>
        <fullName evidence="4">SH3 domain-containing protein</fullName>
    </recommendedName>
</protein>
<dbReference type="InterPro" id="IPR001452">
    <property type="entry name" value="SH3_domain"/>
</dbReference>
<dbReference type="CDD" id="cd00174">
    <property type="entry name" value="SH3"/>
    <property type="match status" value="1"/>
</dbReference>
<keyword evidence="6" id="KW-1185">Reference proteome</keyword>
<feature type="compositionally biased region" description="Low complexity" evidence="3">
    <location>
        <begin position="122"/>
        <end position="161"/>
    </location>
</feature>
<dbReference type="Gene3D" id="2.30.30.40">
    <property type="entry name" value="SH3 Domains"/>
    <property type="match status" value="1"/>
</dbReference>